<dbReference type="FunFam" id="2.40.50.250:FF:000001">
    <property type="entry name" value="GTP-binding protein TypA"/>
    <property type="match status" value="1"/>
</dbReference>
<dbReference type="InterPro" id="IPR035647">
    <property type="entry name" value="EFG_III/V"/>
</dbReference>
<dbReference type="InterPro" id="IPR031157">
    <property type="entry name" value="G_TR_CS"/>
</dbReference>
<evidence type="ECO:0000256" key="2">
    <source>
        <dbReference type="ARBA" id="ARBA00023134"/>
    </source>
</evidence>
<dbReference type="GO" id="GO:0000049">
    <property type="term" value="F:tRNA binding"/>
    <property type="evidence" value="ECO:0007669"/>
    <property type="project" value="UniProtKB-KW"/>
</dbReference>
<dbReference type="FunFam" id="3.40.50.300:FF:000055">
    <property type="entry name" value="GTP-binding protein TypA"/>
    <property type="match status" value="1"/>
</dbReference>
<dbReference type="GO" id="GO:0010467">
    <property type="term" value="P:gene expression"/>
    <property type="evidence" value="ECO:0007669"/>
    <property type="project" value="UniProtKB-ARBA"/>
</dbReference>
<keyword evidence="4" id="KW-0699">rRNA-binding</keyword>
<dbReference type="GO" id="GO:0003924">
    <property type="term" value="F:GTPase activity"/>
    <property type="evidence" value="ECO:0007669"/>
    <property type="project" value="UniProtKB-UniRule"/>
</dbReference>
<keyword evidence="4" id="KW-0963">Cytoplasm</keyword>
<dbReference type="NCBIfam" id="TIGR00231">
    <property type="entry name" value="small_GTP"/>
    <property type="match status" value="1"/>
</dbReference>
<comment type="function">
    <text evidence="4">A 50S ribosomal subunit assembly protein with GTPase activity, required for 50S subunit assembly at low temperatures, may also play a role in translation. Binds GTP and analogs. Binds the 70S ribosome between the 30S and 50S subunits, in a similar position as ribosome-bound EF-G; it contacts a number of ribosomal proteins, both rRNAs and the A-site tRNA.</text>
</comment>
<dbReference type="InterPro" id="IPR006298">
    <property type="entry name" value="BipA"/>
</dbReference>
<dbReference type="CDD" id="cd03710">
    <property type="entry name" value="BipA_TypA_C"/>
    <property type="match status" value="1"/>
</dbReference>
<keyword evidence="4" id="KW-0694">RNA-binding</keyword>
<dbReference type="Pfam" id="PF03144">
    <property type="entry name" value="GTP_EFTU_D2"/>
    <property type="match status" value="1"/>
</dbReference>
<dbReference type="InterPro" id="IPR047041">
    <property type="entry name" value="BipA_GTP-bd_dom"/>
</dbReference>
<dbReference type="EC" id="3.6.5.-" evidence="4"/>
<dbReference type="GO" id="GO:0000027">
    <property type="term" value="P:ribosomal large subunit assembly"/>
    <property type="evidence" value="ECO:0007669"/>
    <property type="project" value="UniProtKB-UniRule"/>
</dbReference>
<dbReference type="SUPFAM" id="SSF54980">
    <property type="entry name" value="EF-G C-terminal domain-like"/>
    <property type="match status" value="2"/>
</dbReference>
<dbReference type="EMBL" id="DVOH01000017">
    <property type="protein sequence ID" value="HIU99970.1"/>
    <property type="molecule type" value="Genomic_DNA"/>
</dbReference>
<dbReference type="SUPFAM" id="SSF50447">
    <property type="entry name" value="Translation proteins"/>
    <property type="match status" value="1"/>
</dbReference>
<name>A0A9D1NCC1_9FIRM</name>
<feature type="binding site" evidence="4">
    <location>
        <begin position="129"/>
        <end position="132"/>
    </location>
    <ligand>
        <name>GTP</name>
        <dbReference type="ChEBI" id="CHEBI:37565"/>
    </ligand>
</feature>
<proteinExistence type="inferred from homology"/>
<dbReference type="InterPro" id="IPR035651">
    <property type="entry name" value="BipA_V"/>
</dbReference>
<keyword evidence="4" id="KW-0820">tRNA-binding</keyword>
<feature type="domain" description="Tr-type G" evidence="5">
    <location>
        <begin position="4"/>
        <end position="199"/>
    </location>
</feature>
<dbReference type="FunFam" id="3.30.70.240:FF:000002">
    <property type="entry name" value="GTP-binding protein TypA"/>
    <property type="match status" value="1"/>
</dbReference>
<reference evidence="6" key="1">
    <citation type="submission" date="2020-10" db="EMBL/GenBank/DDBJ databases">
        <authorList>
            <person name="Gilroy R."/>
        </authorList>
    </citation>
    <scope>NUCLEOTIDE SEQUENCE</scope>
    <source>
        <strain evidence="6">23406</strain>
    </source>
</reference>
<dbReference type="Gene3D" id="3.30.70.240">
    <property type="match status" value="1"/>
</dbReference>
<evidence type="ECO:0000256" key="3">
    <source>
        <dbReference type="ARBA" id="ARBA00048548"/>
    </source>
</evidence>
<dbReference type="HAMAP" id="MF_00849">
    <property type="entry name" value="BipA"/>
    <property type="match status" value="1"/>
</dbReference>
<dbReference type="Pfam" id="PF00679">
    <property type="entry name" value="EFG_C"/>
    <property type="match status" value="1"/>
</dbReference>
<dbReference type="GO" id="GO:0005829">
    <property type="term" value="C:cytosol"/>
    <property type="evidence" value="ECO:0007669"/>
    <property type="project" value="TreeGrafter"/>
</dbReference>
<dbReference type="Proteomes" id="UP000886891">
    <property type="component" value="Unassembled WGS sequence"/>
</dbReference>
<keyword evidence="1 4" id="KW-0547">Nucleotide-binding</keyword>
<evidence type="ECO:0000313" key="6">
    <source>
        <dbReference type="EMBL" id="HIU99970.1"/>
    </source>
</evidence>
<evidence type="ECO:0000256" key="1">
    <source>
        <dbReference type="ARBA" id="ARBA00022741"/>
    </source>
</evidence>
<dbReference type="AlphaFoldDB" id="A0A9D1NCC1"/>
<feature type="binding site" evidence="4">
    <location>
        <begin position="16"/>
        <end position="21"/>
    </location>
    <ligand>
        <name>GTP</name>
        <dbReference type="ChEBI" id="CHEBI:37565"/>
    </ligand>
</feature>
<reference evidence="6" key="2">
    <citation type="journal article" date="2021" name="PeerJ">
        <title>Extensive microbial diversity within the chicken gut microbiome revealed by metagenomics and culture.</title>
        <authorList>
            <person name="Gilroy R."/>
            <person name="Ravi A."/>
            <person name="Getino M."/>
            <person name="Pursley I."/>
            <person name="Horton D.L."/>
            <person name="Alikhan N.F."/>
            <person name="Baker D."/>
            <person name="Gharbi K."/>
            <person name="Hall N."/>
            <person name="Watson M."/>
            <person name="Adriaenssens E.M."/>
            <person name="Foster-Nyarko E."/>
            <person name="Jarju S."/>
            <person name="Secka A."/>
            <person name="Antonio M."/>
            <person name="Oren A."/>
            <person name="Chaudhuri R.R."/>
            <person name="La Ragione R."/>
            <person name="Hildebrand F."/>
            <person name="Pallen M.J."/>
        </authorList>
    </citation>
    <scope>NUCLEOTIDE SEQUENCE</scope>
    <source>
        <strain evidence="6">23406</strain>
    </source>
</reference>
<dbReference type="PRINTS" id="PR00315">
    <property type="entry name" value="ELONGATNFCT"/>
</dbReference>
<dbReference type="PROSITE" id="PS00301">
    <property type="entry name" value="G_TR_1"/>
    <property type="match status" value="1"/>
</dbReference>
<organism evidence="6 7">
    <name type="scientific">Candidatus Stercoripulliclostridium merdipullorum</name>
    <dbReference type="NCBI Taxonomy" id="2840952"/>
    <lineage>
        <taxon>Bacteria</taxon>
        <taxon>Bacillati</taxon>
        <taxon>Bacillota</taxon>
        <taxon>Clostridia</taxon>
        <taxon>Eubacteriales</taxon>
        <taxon>Candidatus Stercoripulliclostridium</taxon>
    </lineage>
</organism>
<accession>A0A9D1NCC1</accession>
<dbReference type="FunFam" id="3.30.70.870:FF:000003">
    <property type="entry name" value="GTP-binding protein TypA"/>
    <property type="match status" value="1"/>
</dbReference>
<dbReference type="GO" id="GO:0005525">
    <property type="term" value="F:GTP binding"/>
    <property type="evidence" value="ECO:0007669"/>
    <property type="project" value="UniProtKB-UniRule"/>
</dbReference>
<keyword evidence="4" id="KW-0690">Ribosome biogenesis</keyword>
<protein>
    <recommendedName>
        <fullName evidence="4">Large ribosomal subunit assembly factor BipA</fullName>
        <ecNumber evidence="4">3.6.5.-</ecNumber>
    </recommendedName>
    <alternativeName>
        <fullName evidence="4">GTP-binding protein BipA</fullName>
    </alternativeName>
</protein>
<comment type="caution">
    <text evidence="6">The sequence shown here is derived from an EMBL/GenBank/DDBJ whole genome shotgun (WGS) entry which is preliminary data.</text>
</comment>
<dbReference type="CDD" id="cd16263">
    <property type="entry name" value="BipA_III"/>
    <property type="match status" value="1"/>
</dbReference>
<evidence type="ECO:0000259" key="5">
    <source>
        <dbReference type="PROSITE" id="PS51722"/>
    </source>
</evidence>
<comment type="subcellular location">
    <subcellularLocation>
        <location evidence="4">Cytoplasm</location>
    </subcellularLocation>
    <text evidence="4">Binds to ribosomes.</text>
</comment>
<dbReference type="InterPro" id="IPR027417">
    <property type="entry name" value="P-loop_NTPase"/>
</dbReference>
<dbReference type="GO" id="GO:0009409">
    <property type="term" value="P:response to cold"/>
    <property type="evidence" value="ECO:0007669"/>
    <property type="project" value="UniProtKB-ARBA"/>
</dbReference>
<dbReference type="Pfam" id="PF00009">
    <property type="entry name" value="GTP_EFTU"/>
    <property type="match status" value="1"/>
</dbReference>
<dbReference type="FunFam" id="2.40.30.10:FF:000016">
    <property type="entry name" value="GTP-binding protein TypA"/>
    <property type="match status" value="1"/>
</dbReference>
<dbReference type="PANTHER" id="PTHR42908">
    <property type="entry name" value="TRANSLATION ELONGATION FACTOR-RELATED"/>
    <property type="match status" value="1"/>
</dbReference>
<dbReference type="PROSITE" id="PS51722">
    <property type="entry name" value="G_TR_2"/>
    <property type="match status" value="1"/>
</dbReference>
<dbReference type="SUPFAM" id="SSF52540">
    <property type="entry name" value="P-loop containing nucleoside triphosphate hydrolases"/>
    <property type="match status" value="1"/>
</dbReference>
<dbReference type="InterPro" id="IPR004161">
    <property type="entry name" value="EFTu-like_2"/>
</dbReference>
<dbReference type="CDD" id="cd01891">
    <property type="entry name" value="TypA_BipA"/>
    <property type="match status" value="1"/>
</dbReference>
<sequence length="609" mass="68101">MIRNDLRNIAIIAHVDHGKTTLVDAMLRQGGVFRDNQVVETCVMDNNPLERERGITILAKNTSCMYGDVKINIVDTPGHADFSGEVERVLKMINGVVLLVDAYEGPMPQTRFVLQKALEMNHKVIICVNKVDKPDARPAEVVEEVYDLLLDLNATDEQLDSPIIYCSGRTGTASLSPDEEGCDLQPLFEAIVNHIDPPAGDPDGPLQVLVSSIDYNDYVGRIAIGRIERGVMRQNTEVAVCDYHSDRVYRSKITNIYQFAGLNKRTVEEAKVGDIVSFSGIENVTIGETICHPEAIEPINFVKISEPTLQMIFSVNDSPFAGKEGKFVTSRHLKARLYKETLRDVSLKVEDGATSDSFCVSGRGEIHLSILIENMRREGYEFQVSTPKVINKMIDGVLCEPMERLYVDVPEKCVGTVMENMGRRQGELVTMNPNNSRIKLEFVIPERGLLGYRSDFLTDTRGEGVMNGIFDGYQPIKGTMPRRPYGALVAFETGEAVTYGLFNAQGRGTLFIGPGTPVYAGMVVGYSPKQEDLSVNVCKRKHVTNMRAAGSDEALRLETPRKFSLEECIEFLEPDEMLEVTPKSLRIRKVILDHEQRMRILMKERRAQD</sequence>
<dbReference type="Gene3D" id="3.40.50.300">
    <property type="entry name" value="P-loop containing nucleotide triphosphate hydrolases"/>
    <property type="match status" value="1"/>
</dbReference>
<dbReference type="CDD" id="cd03691">
    <property type="entry name" value="BipA_TypA_II"/>
    <property type="match status" value="1"/>
</dbReference>
<keyword evidence="4" id="KW-0378">Hydrolase</keyword>
<dbReference type="InterPro" id="IPR000795">
    <property type="entry name" value="T_Tr_GTP-bd_dom"/>
</dbReference>
<dbReference type="SMART" id="SM00838">
    <property type="entry name" value="EFG_C"/>
    <property type="match status" value="1"/>
</dbReference>
<dbReference type="InterPro" id="IPR047043">
    <property type="entry name" value="BipA_III"/>
</dbReference>
<dbReference type="GO" id="GO:0043022">
    <property type="term" value="F:ribosome binding"/>
    <property type="evidence" value="ECO:0007669"/>
    <property type="project" value="UniProtKB-UniRule"/>
</dbReference>
<dbReference type="Gene3D" id="2.40.30.10">
    <property type="entry name" value="Translation factors"/>
    <property type="match status" value="1"/>
</dbReference>
<keyword evidence="2 4" id="KW-0342">GTP-binding</keyword>
<dbReference type="Gene3D" id="2.40.50.250">
    <property type="entry name" value="bipa protein"/>
    <property type="match status" value="1"/>
</dbReference>
<dbReference type="GO" id="GO:1990904">
    <property type="term" value="C:ribonucleoprotein complex"/>
    <property type="evidence" value="ECO:0007669"/>
    <property type="project" value="TreeGrafter"/>
</dbReference>
<dbReference type="InterPro" id="IPR047042">
    <property type="entry name" value="BipA_II"/>
</dbReference>
<comment type="subunit">
    <text evidence="4">Monomer.</text>
</comment>
<gene>
    <name evidence="6" type="primary">typA</name>
    <name evidence="4" type="synonym">bipA</name>
    <name evidence="6" type="ORF">IAB14_02510</name>
</gene>
<dbReference type="InterPro" id="IPR048876">
    <property type="entry name" value="BipA_C"/>
</dbReference>
<dbReference type="InterPro" id="IPR000640">
    <property type="entry name" value="EFG_V-like"/>
</dbReference>
<comment type="catalytic activity">
    <reaction evidence="3 4">
        <text>GTP + H2O = GDP + phosphate + H(+)</text>
        <dbReference type="Rhea" id="RHEA:19669"/>
        <dbReference type="ChEBI" id="CHEBI:15377"/>
        <dbReference type="ChEBI" id="CHEBI:15378"/>
        <dbReference type="ChEBI" id="CHEBI:37565"/>
        <dbReference type="ChEBI" id="CHEBI:43474"/>
        <dbReference type="ChEBI" id="CHEBI:58189"/>
    </reaction>
</comment>
<evidence type="ECO:0000313" key="7">
    <source>
        <dbReference type="Proteomes" id="UP000886891"/>
    </source>
</evidence>
<dbReference type="Pfam" id="PF21018">
    <property type="entry name" value="BipA_C"/>
    <property type="match status" value="1"/>
</dbReference>
<dbReference type="GO" id="GO:0019843">
    <property type="term" value="F:rRNA binding"/>
    <property type="evidence" value="ECO:0007669"/>
    <property type="project" value="UniProtKB-KW"/>
</dbReference>
<dbReference type="InterPro" id="IPR005225">
    <property type="entry name" value="Small_GTP-bd"/>
</dbReference>
<dbReference type="NCBIfam" id="TIGR01394">
    <property type="entry name" value="TypA_BipA"/>
    <property type="match status" value="1"/>
</dbReference>
<dbReference type="InterPro" id="IPR042116">
    <property type="entry name" value="TypA/BipA_C"/>
</dbReference>
<dbReference type="PANTHER" id="PTHR42908:SF8">
    <property type="entry name" value="TR-TYPE G DOMAIN-CONTAINING PROTEIN"/>
    <property type="match status" value="1"/>
</dbReference>
<comment type="similarity">
    <text evidence="4">Belongs to the TRAFAC class translation factor GTPase superfamily. Classic translation factor GTPase family. BipA subfamily.</text>
</comment>
<dbReference type="Gene3D" id="3.30.70.870">
    <property type="entry name" value="Elongation Factor G (Translational Gtpase), domain 3"/>
    <property type="match status" value="1"/>
</dbReference>
<evidence type="ECO:0000256" key="4">
    <source>
        <dbReference type="HAMAP-Rule" id="MF_00849"/>
    </source>
</evidence>
<dbReference type="InterPro" id="IPR009000">
    <property type="entry name" value="Transl_B-barrel_sf"/>
</dbReference>